<reference evidence="1 2" key="1">
    <citation type="submission" date="2020-10" db="EMBL/GenBank/DDBJ databases">
        <authorList>
            <person name="Castelo-Branco R."/>
            <person name="Eusebio N."/>
            <person name="Adriana R."/>
            <person name="Vieira A."/>
            <person name="Brugerolle De Fraissinette N."/>
            <person name="Rezende De Castro R."/>
            <person name="Schneider M.P."/>
            <person name="Vasconcelos V."/>
            <person name="Leao P.N."/>
        </authorList>
    </citation>
    <scope>NUCLEOTIDE SEQUENCE [LARGE SCALE GENOMIC DNA]</scope>
    <source>
        <strain evidence="1 2">LEGE 03274</strain>
    </source>
</reference>
<accession>A0ABR9V1U0</accession>
<dbReference type="RefSeq" id="WP_206688502.1">
    <property type="nucleotide sequence ID" value="NZ_JADEWC010000006.1"/>
</dbReference>
<evidence type="ECO:0000313" key="2">
    <source>
        <dbReference type="Proteomes" id="UP000654604"/>
    </source>
</evidence>
<keyword evidence="2" id="KW-1185">Reference proteome</keyword>
<evidence type="ECO:0000313" key="1">
    <source>
        <dbReference type="EMBL" id="MBE9221853.1"/>
    </source>
</evidence>
<dbReference type="Proteomes" id="UP000654604">
    <property type="component" value="Unassembled WGS sequence"/>
</dbReference>
<name>A0ABR9V1U0_9CHRO</name>
<dbReference type="EMBL" id="JADEWC010000006">
    <property type="protein sequence ID" value="MBE9221853.1"/>
    <property type="molecule type" value="Genomic_DNA"/>
</dbReference>
<proteinExistence type="predicted"/>
<sequence length="116" mass="13233">MAQSWLKNINNKVRSLFIKTQTINQNEDDLLELPQFLKIDIKEYIESLDCPIAYQESVQGAIAPTLEKWLKDPEAENSVVIVGNPVENLSKIIDNSIENWKGDRPTLEIITPLPFP</sequence>
<comment type="caution">
    <text evidence="1">The sequence shown here is derived from an EMBL/GenBank/DDBJ whole genome shotgun (WGS) entry which is preliminary data.</text>
</comment>
<protein>
    <submittedName>
        <fullName evidence="1">Uncharacterized protein</fullName>
    </submittedName>
</protein>
<organism evidence="1 2">
    <name type="scientific">Cyanobacterium stanieri LEGE 03274</name>
    <dbReference type="NCBI Taxonomy" id="1828756"/>
    <lineage>
        <taxon>Bacteria</taxon>
        <taxon>Bacillati</taxon>
        <taxon>Cyanobacteriota</taxon>
        <taxon>Cyanophyceae</taxon>
        <taxon>Oscillatoriophycideae</taxon>
        <taxon>Chroococcales</taxon>
        <taxon>Geminocystaceae</taxon>
        <taxon>Cyanobacterium</taxon>
    </lineage>
</organism>
<gene>
    <name evidence="1" type="ORF">IQ215_04005</name>
</gene>
<feature type="non-terminal residue" evidence="1">
    <location>
        <position position="116"/>
    </location>
</feature>